<feature type="transmembrane region" description="Helical" evidence="1">
    <location>
        <begin position="416"/>
        <end position="437"/>
    </location>
</feature>
<feature type="transmembrane region" description="Helical" evidence="1">
    <location>
        <begin position="146"/>
        <end position="167"/>
    </location>
</feature>
<feature type="transmembrane region" description="Helical" evidence="1">
    <location>
        <begin position="380"/>
        <end position="404"/>
    </location>
</feature>
<dbReference type="InterPro" id="IPR003474">
    <property type="entry name" value="Glcn_transporter"/>
</dbReference>
<dbReference type="Pfam" id="PF02447">
    <property type="entry name" value="GntP_permease"/>
    <property type="match status" value="1"/>
</dbReference>
<evidence type="ECO:0000313" key="3">
    <source>
        <dbReference type="Proteomes" id="UP000216052"/>
    </source>
</evidence>
<evidence type="ECO:0008006" key="4">
    <source>
        <dbReference type="Google" id="ProtNLM"/>
    </source>
</evidence>
<feature type="transmembrane region" description="Helical" evidence="1">
    <location>
        <begin position="179"/>
        <end position="204"/>
    </location>
</feature>
<dbReference type="EMBL" id="CP155571">
    <property type="protein sequence ID" value="XFO71465.1"/>
    <property type="molecule type" value="Genomic_DNA"/>
</dbReference>
<accession>A0ABZ3IZQ5</accession>
<feature type="transmembrane region" description="Helical" evidence="1">
    <location>
        <begin position="298"/>
        <end position="317"/>
    </location>
</feature>
<feature type="transmembrane region" description="Helical" evidence="1">
    <location>
        <begin position="338"/>
        <end position="360"/>
    </location>
</feature>
<name>A0ABZ3IZQ5_SPOA4</name>
<feature type="transmembrane region" description="Helical" evidence="1">
    <location>
        <begin position="263"/>
        <end position="283"/>
    </location>
</feature>
<dbReference type="RefSeq" id="WP_093797350.1">
    <property type="nucleotide sequence ID" value="NZ_CP155571.1"/>
</dbReference>
<gene>
    <name evidence="2" type="ORF">SPACI_014910</name>
</gene>
<feature type="transmembrane region" description="Helical" evidence="1">
    <location>
        <begin position="60"/>
        <end position="81"/>
    </location>
</feature>
<feature type="transmembrane region" description="Helical" evidence="1">
    <location>
        <begin position="238"/>
        <end position="256"/>
    </location>
</feature>
<keyword evidence="3" id="KW-1185">Reference proteome</keyword>
<sequence length="438" mass="45625">MSWLAPAGIILGIALLVYLAIRGVNIVVIAPLAAIVIIFTNGMSLHEAFFVGKTSYLAGIGGFITGFLPIFILGAVLGKYLEDSKATITIANSIFKLTGKENAYAVLIAIALISAVLTYGGVSLFIVIFTIVALARPIFKELNLPWRLVMVPMIFGGTTFTMTMVPGTPSIQNVIPTTLGTTLAAAPLMSIVVTIISMILGLVYMKWQLKSVLATGEHYEESGQVINSDVNPNELPSLLASVLPMLVLIAIILIGSAMHISNIIVPALLAAVIVAALVLVNHIPNQIKTLNAGATNSLLPIIFTAAAVGVGSVVASAPGFKLLQGGMSSLPGGALTQIPLITGFLAMVTASASGALGIAIPIFGKSWLASGVSPEVVHRIAAMASSTFSAMPQSGFIFSCMAVFGLSHKEVYKHIFFLGLVGGSVCLIVAMFMAVVIY</sequence>
<organism evidence="2 3">
    <name type="scientific">Sporomusa acidovorans (strain ATCC 49682 / DSM 3132 / Mol)</name>
    <dbReference type="NCBI Taxonomy" id="1123286"/>
    <lineage>
        <taxon>Bacteria</taxon>
        <taxon>Bacillati</taxon>
        <taxon>Bacillota</taxon>
        <taxon>Negativicutes</taxon>
        <taxon>Selenomonadales</taxon>
        <taxon>Sporomusaceae</taxon>
        <taxon>Sporomusa</taxon>
    </lineage>
</organism>
<evidence type="ECO:0000313" key="2">
    <source>
        <dbReference type="EMBL" id="XFO71465.1"/>
    </source>
</evidence>
<feature type="transmembrane region" description="Helical" evidence="1">
    <location>
        <begin position="102"/>
        <end position="134"/>
    </location>
</feature>
<protein>
    <recommendedName>
        <fullName evidence="4">GntP family permease</fullName>
    </recommendedName>
</protein>
<keyword evidence="1" id="KW-1133">Transmembrane helix</keyword>
<dbReference type="PANTHER" id="PTHR30354:SF7">
    <property type="entry name" value="BLL7963 PROTEIN"/>
    <property type="match status" value="1"/>
</dbReference>
<feature type="transmembrane region" description="Helical" evidence="1">
    <location>
        <begin position="7"/>
        <end position="40"/>
    </location>
</feature>
<proteinExistence type="predicted"/>
<reference evidence="2" key="1">
    <citation type="submission" date="2024-05" db="EMBL/GenBank/DDBJ databases">
        <title>Isolation and characterization of Sporomusa carbonis sp. nov., a carboxydotrophic hydrogenogen in the genus of Sporomusa isolated from a charcoal burning pile.</title>
        <authorList>
            <person name="Boeer T."/>
            <person name="Rosenbaum F."/>
            <person name="Eysell L."/>
            <person name="Mueller V."/>
            <person name="Daniel R."/>
            <person name="Poehlein A."/>
        </authorList>
    </citation>
    <scope>NUCLEOTIDE SEQUENCE [LARGE SCALE GENOMIC DNA]</scope>
    <source>
        <strain evidence="2">DSM 3132</strain>
    </source>
</reference>
<keyword evidence="1" id="KW-0812">Transmembrane</keyword>
<dbReference type="Proteomes" id="UP000216052">
    <property type="component" value="Chromosome"/>
</dbReference>
<dbReference type="PANTHER" id="PTHR30354">
    <property type="entry name" value="GNT FAMILY GLUCONATE TRANSPORTER"/>
    <property type="match status" value="1"/>
</dbReference>
<evidence type="ECO:0000256" key="1">
    <source>
        <dbReference type="SAM" id="Phobius"/>
    </source>
</evidence>
<keyword evidence="1" id="KW-0472">Membrane</keyword>